<accession>A0A0Q3VIB0</accession>
<dbReference type="Gene3D" id="3.10.180.10">
    <property type="entry name" value="2,3-Dihydroxybiphenyl 1,2-Dioxygenase, domain 1"/>
    <property type="match status" value="1"/>
</dbReference>
<gene>
    <name evidence="2" type="ORF">AN957_15100</name>
</gene>
<dbReference type="EMBL" id="LJIX01000006">
    <property type="protein sequence ID" value="KQL19759.1"/>
    <property type="molecule type" value="Genomic_DNA"/>
</dbReference>
<sequence>MNQPLLKGMEGVFIPVKDPKLSSKWYEENLGFKLIYLEEEAAVMKIAEESQTVVCLVRTNNHQPMKFPENDFGVGKYYNFIPRDIDVTYRVLLEQGVKVNPIGGEGYTKFFTFYDPDGNPLGVCQ</sequence>
<dbReference type="PROSITE" id="PS51819">
    <property type="entry name" value="VOC"/>
    <property type="match status" value="1"/>
</dbReference>
<evidence type="ECO:0000313" key="3">
    <source>
        <dbReference type="Proteomes" id="UP000050996"/>
    </source>
</evidence>
<name>A0A0Q3VIB0_9BACI</name>
<dbReference type="InterPro" id="IPR004360">
    <property type="entry name" value="Glyas_Fos-R_dOase_dom"/>
</dbReference>
<dbReference type="AlphaFoldDB" id="A0A0Q3VIB0"/>
<dbReference type="PATRIC" id="fig|1637975.4.peg.2912"/>
<evidence type="ECO:0000259" key="1">
    <source>
        <dbReference type="PROSITE" id="PS51819"/>
    </source>
</evidence>
<keyword evidence="3" id="KW-1185">Reference proteome</keyword>
<dbReference type="RefSeq" id="WP_056684945.1">
    <property type="nucleotide sequence ID" value="NZ_CP041305.1"/>
</dbReference>
<feature type="domain" description="VOC" evidence="1">
    <location>
        <begin position="8"/>
        <end position="125"/>
    </location>
</feature>
<dbReference type="SUPFAM" id="SSF54593">
    <property type="entry name" value="Glyoxalase/Bleomycin resistance protein/Dihydroxybiphenyl dioxygenase"/>
    <property type="match status" value="1"/>
</dbReference>
<dbReference type="CDD" id="cd06587">
    <property type="entry name" value="VOC"/>
    <property type="match status" value="1"/>
</dbReference>
<organism evidence="2 3">
    <name type="scientific">Cytobacillus solani</name>
    <dbReference type="NCBI Taxonomy" id="1637975"/>
    <lineage>
        <taxon>Bacteria</taxon>
        <taxon>Bacillati</taxon>
        <taxon>Bacillota</taxon>
        <taxon>Bacilli</taxon>
        <taxon>Bacillales</taxon>
        <taxon>Bacillaceae</taxon>
        <taxon>Cytobacillus</taxon>
    </lineage>
</organism>
<dbReference type="InterPro" id="IPR029068">
    <property type="entry name" value="Glyas_Bleomycin-R_OHBP_Dase"/>
</dbReference>
<dbReference type="Pfam" id="PF00903">
    <property type="entry name" value="Glyoxalase"/>
    <property type="match status" value="1"/>
</dbReference>
<dbReference type="STRING" id="1637975.AN957_15100"/>
<dbReference type="InterPro" id="IPR037523">
    <property type="entry name" value="VOC_core"/>
</dbReference>
<evidence type="ECO:0000313" key="2">
    <source>
        <dbReference type="EMBL" id="KQL19759.1"/>
    </source>
</evidence>
<protein>
    <recommendedName>
        <fullName evidence="1">VOC domain-containing protein</fullName>
    </recommendedName>
</protein>
<proteinExistence type="predicted"/>
<reference evidence="2 3" key="1">
    <citation type="submission" date="2015-09" db="EMBL/GenBank/DDBJ databases">
        <title>Genome sequencing project for genomic taxonomy and phylogenomics of Bacillus-like bacteria.</title>
        <authorList>
            <person name="Liu B."/>
            <person name="Wang J."/>
            <person name="Zhu Y."/>
            <person name="Liu G."/>
            <person name="Chen Q."/>
            <person name="Chen Z."/>
            <person name="Lan J."/>
            <person name="Che J."/>
            <person name="Ge C."/>
            <person name="Shi H."/>
            <person name="Pan Z."/>
            <person name="Liu X."/>
        </authorList>
    </citation>
    <scope>NUCLEOTIDE SEQUENCE [LARGE SCALE GENOMIC DNA]</scope>
    <source>
        <strain evidence="2 3">FJAT-18043</strain>
    </source>
</reference>
<comment type="caution">
    <text evidence="2">The sequence shown here is derived from an EMBL/GenBank/DDBJ whole genome shotgun (WGS) entry which is preliminary data.</text>
</comment>
<dbReference type="Proteomes" id="UP000050996">
    <property type="component" value="Unassembled WGS sequence"/>
</dbReference>